<dbReference type="InterPro" id="IPR003593">
    <property type="entry name" value="AAA+_ATPase"/>
</dbReference>
<comment type="caution">
    <text evidence="3">The sequence shown here is derived from an EMBL/GenBank/DDBJ whole genome shotgun (WGS) entry which is preliminary data.</text>
</comment>
<sequence>MGRDRAGGRPCMGLAPLSTKAPRGGASGEQRSGDQPVVMSRILHLDPRPFATSMPATRFQSSPCLARTHNPLHGSPRRPGYGPGATIFLSTRALPSVRPIRRPPMLGCVAGSLGKRPGPGFWKARAASALPAPLRAPIEAWILQPDRGSYEKLLDHAERALTEPGDEVVPSSLTGPTREAMTKILERLTQDLHGPEGGQVRTDALSNGPAWSARFVQAPELIGTVLDQEEDLRGYSQAFAAVLANGVRDWFTAEPATLAEGVGALIRGQTLAADDTASARASLLAFTRIERDSERMLESIGAEFAGVRESPDEPHPLFVHRELQSRIVDHIMSGQTDPLIVAGEAGFGKTSLLWGTARELAATLTHRPILVSAALLAGVAKPGEERATRGDIVAYAESIASQASKPVVLLDTADLLLHSSASVLATIELVEELRTLRVAIILAVRPAEAEKLPSQIKRVIVERYSERELGSAVRSLASRYLPDHAPENLVDLIKQAHVRQLPVLEVLQSPLLLRLLFELSDGLTPSMDMDVTSLYRRYWRDRIETDKRDRDTQPTPSEDLTTMACRVGLAMLAEGSPDVEVDLLLETTIQVAFSADVIQPSEALQALIGRGTLLRVADRIRFFHQTLFEFAAAQALLRRPNPEAELERLLLHVLHQPLDLFVGAVLEQFLILLSSSAARREAVTKSVNRLLDSDAPTAIQLGVAVCAHNSALAEHLTARLEALPTPALRRFLILAPQIQGTDIVEALSRIWNSRRGEVMHEFIRCVGRIAQRDPLTMGALAQELDLIEAIISEAPDTLSNPAEIYYALFALTKSCTPFVQKSILRIFDAAPGSEPLIKLLQLAGEHWEALGGNQFYDLLEIKVRLVFDSRENSPTRSVRNALGIILDLERRRADLLPLEERLLQAQRLLASVGSVESSIKVGAELVALQLEIQRVVDVPQLERFLDVVFEVSAASGPPRIVGLLIAPLLSSESPGRTQVIDRIRGVLNRGLPSRDNASGLTNEQHWAIAVRRSLIDQRVLPDVAAECLTGVDGSDHLAFWLAPDFGLPILPVAATGGHSGAILAVESITEDPSLLDASAKRTYLERATQHSNVDVKVARSAVSIALAGDVVGSLQEMARQPGCFSSLEASRPEIESAIAKHIAGNDSMQRHGVTLWESFQNMGILSPGVDELSSAVSIVRSDIDKARLTRMTAIVVRNDPAQAHKAMKWLNESDLPRGRALLDAQKSVHRAIIGSHGPMNDWPTLLDLSFQPRLSGSASVEPSMLHDASTFIRRHLETGAIQDCLAAFLDVCKSISDLPVSRKQRSKLATVFHGVGISIISRASVSHVGVLMSRLDEVPRTLAEVVVRSALLAPTGRSAVEHALSDRLLPPDIAQYAALKLNTLPREAGSGSMPAILDFAR</sequence>
<keyword evidence="4" id="KW-1185">Reference proteome</keyword>
<evidence type="ECO:0000313" key="3">
    <source>
        <dbReference type="EMBL" id="SMQ67010.1"/>
    </source>
</evidence>
<organism evidence="3 4">
    <name type="scientific">Plantibacter elymi</name>
    <name type="common">nom. nud.</name>
    <dbReference type="NCBI Taxonomy" id="199708"/>
    <lineage>
        <taxon>Bacteria</taxon>
        <taxon>Bacillati</taxon>
        <taxon>Actinomycetota</taxon>
        <taxon>Actinomycetes</taxon>
        <taxon>Micrococcales</taxon>
        <taxon>Microbacteriaceae</taxon>
        <taxon>Plantibacter</taxon>
    </lineage>
</organism>
<feature type="region of interest" description="Disordered" evidence="1">
    <location>
        <begin position="1"/>
        <end position="34"/>
    </location>
</feature>
<protein>
    <recommendedName>
        <fullName evidence="2">AAA+ ATPase domain-containing protein</fullName>
    </recommendedName>
</protein>
<dbReference type="Proteomes" id="UP000194464">
    <property type="component" value="Unassembled WGS sequence"/>
</dbReference>
<gene>
    <name evidence="3" type="ORF">SAMN06295909_1415</name>
</gene>
<evidence type="ECO:0000256" key="1">
    <source>
        <dbReference type="SAM" id="MobiDB-lite"/>
    </source>
</evidence>
<dbReference type="InterPro" id="IPR027417">
    <property type="entry name" value="P-loop_NTPase"/>
</dbReference>
<accession>A0ABY1RB56</accession>
<feature type="domain" description="AAA+ ATPase" evidence="2">
    <location>
        <begin position="335"/>
        <end position="448"/>
    </location>
</feature>
<dbReference type="SMART" id="SM00382">
    <property type="entry name" value="AAA"/>
    <property type="match status" value="1"/>
</dbReference>
<dbReference type="SUPFAM" id="SSF52540">
    <property type="entry name" value="P-loop containing nucleoside triphosphate hydrolases"/>
    <property type="match status" value="1"/>
</dbReference>
<proteinExistence type="predicted"/>
<evidence type="ECO:0000259" key="2">
    <source>
        <dbReference type="SMART" id="SM00382"/>
    </source>
</evidence>
<dbReference type="Gene3D" id="3.40.50.300">
    <property type="entry name" value="P-loop containing nucleotide triphosphate hydrolases"/>
    <property type="match status" value="1"/>
</dbReference>
<dbReference type="EMBL" id="FXWJ01000002">
    <property type="protein sequence ID" value="SMQ67010.1"/>
    <property type="molecule type" value="Genomic_DNA"/>
</dbReference>
<name>A0ABY1RB56_9MICO</name>
<evidence type="ECO:0000313" key="4">
    <source>
        <dbReference type="Proteomes" id="UP000194464"/>
    </source>
</evidence>
<reference evidence="3 4" key="1">
    <citation type="submission" date="2017-04" db="EMBL/GenBank/DDBJ databases">
        <authorList>
            <person name="Varghese N."/>
            <person name="Submissions S."/>
        </authorList>
    </citation>
    <scope>NUCLEOTIDE SEQUENCE [LARGE SCALE GENOMIC DNA]</scope>
    <source>
        <strain evidence="3 4">VKM Ac-1784</strain>
    </source>
</reference>